<dbReference type="InterPro" id="IPR003661">
    <property type="entry name" value="HisK_dim/P_dom"/>
</dbReference>
<dbReference type="PROSITE" id="PS50110">
    <property type="entry name" value="RESPONSE_REGULATORY"/>
    <property type="match status" value="1"/>
</dbReference>
<dbReference type="Pfam" id="PF02518">
    <property type="entry name" value="HATPase_c"/>
    <property type="match status" value="1"/>
</dbReference>
<name>A0A7X4KMH7_9BURK</name>
<evidence type="ECO:0000256" key="2">
    <source>
        <dbReference type="ARBA" id="ARBA00012438"/>
    </source>
</evidence>
<feature type="domain" description="Histidine kinase" evidence="5">
    <location>
        <begin position="174"/>
        <end position="408"/>
    </location>
</feature>
<dbReference type="InterPro" id="IPR003594">
    <property type="entry name" value="HATPase_dom"/>
</dbReference>
<dbReference type="InterPro" id="IPR004358">
    <property type="entry name" value="Sig_transdc_His_kin-like_C"/>
</dbReference>
<dbReference type="InterPro" id="IPR036097">
    <property type="entry name" value="HisK_dim/P_sf"/>
</dbReference>
<evidence type="ECO:0000256" key="4">
    <source>
        <dbReference type="PROSITE-ProRule" id="PRU00169"/>
    </source>
</evidence>
<dbReference type="SMART" id="SM00387">
    <property type="entry name" value="HATPase_c"/>
    <property type="match status" value="1"/>
</dbReference>
<dbReference type="CDD" id="cd19920">
    <property type="entry name" value="REC_PA4781-like"/>
    <property type="match status" value="1"/>
</dbReference>
<dbReference type="SUPFAM" id="SSF55874">
    <property type="entry name" value="ATPase domain of HSP90 chaperone/DNA topoisomerase II/histidine kinase"/>
    <property type="match status" value="1"/>
</dbReference>
<dbReference type="EC" id="2.7.13.3" evidence="2"/>
<dbReference type="CDD" id="cd00082">
    <property type="entry name" value="HisKA"/>
    <property type="match status" value="1"/>
</dbReference>
<keyword evidence="3 4" id="KW-0597">Phosphoprotein</keyword>
<evidence type="ECO:0000313" key="7">
    <source>
        <dbReference type="EMBL" id="MYN09279.1"/>
    </source>
</evidence>
<reference evidence="7 8" key="1">
    <citation type="submission" date="2019-12" db="EMBL/GenBank/DDBJ databases">
        <title>Novel species isolated from a subtropical stream in China.</title>
        <authorList>
            <person name="Lu H."/>
        </authorList>
    </citation>
    <scope>NUCLEOTIDE SEQUENCE [LARGE SCALE GENOMIC DNA]</scope>
    <source>
        <strain evidence="7 8">FT127W</strain>
    </source>
</reference>
<dbReference type="GO" id="GO:0000155">
    <property type="term" value="F:phosphorelay sensor kinase activity"/>
    <property type="evidence" value="ECO:0007669"/>
    <property type="project" value="InterPro"/>
</dbReference>
<dbReference type="SMART" id="SM00448">
    <property type="entry name" value="REC"/>
    <property type="match status" value="1"/>
</dbReference>
<dbReference type="EMBL" id="WWCU01000021">
    <property type="protein sequence ID" value="MYN09279.1"/>
    <property type="molecule type" value="Genomic_DNA"/>
</dbReference>
<evidence type="ECO:0000256" key="3">
    <source>
        <dbReference type="ARBA" id="ARBA00022553"/>
    </source>
</evidence>
<evidence type="ECO:0000313" key="8">
    <source>
        <dbReference type="Proteomes" id="UP000450676"/>
    </source>
</evidence>
<organism evidence="7 8">
    <name type="scientific">Pseudoduganella aquatica</name>
    <dbReference type="NCBI Taxonomy" id="2660641"/>
    <lineage>
        <taxon>Bacteria</taxon>
        <taxon>Pseudomonadati</taxon>
        <taxon>Pseudomonadota</taxon>
        <taxon>Betaproteobacteria</taxon>
        <taxon>Burkholderiales</taxon>
        <taxon>Oxalobacteraceae</taxon>
        <taxon>Telluria group</taxon>
        <taxon>Pseudoduganella</taxon>
    </lineage>
</organism>
<dbReference type="SUPFAM" id="SSF47384">
    <property type="entry name" value="Homodimeric domain of signal transducing histidine kinase"/>
    <property type="match status" value="1"/>
</dbReference>
<comment type="catalytic activity">
    <reaction evidence="1">
        <text>ATP + protein L-histidine = ADP + protein N-phospho-L-histidine.</text>
        <dbReference type="EC" id="2.7.13.3"/>
    </reaction>
</comment>
<dbReference type="Gene3D" id="1.10.287.130">
    <property type="match status" value="1"/>
</dbReference>
<dbReference type="SUPFAM" id="SSF52172">
    <property type="entry name" value="CheY-like"/>
    <property type="match status" value="1"/>
</dbReference>
<feature type="domain" description="Response regulatory" evidence="6">
    <location>
        <begin position="13"/>
        <end position="129"/>
    </location>
</feature>
<dbReference type="InterPro" id="IPR005467">
    <property type="entry name" value="His_kinase_dom"/>
</dbReference>
<proteinExistence type="predicted"/>
<dbReference type="Pfam" id="PF00072">
    <property type="entry name" value="Response_reg"/>
    <property type="match status" value="1"/>
</dbReference>
<dbReference type="Gene3D" id="3.40.50.2300">
    <property type="match status" value="1"/>
</dbReference>
<dbReference type="PANTHER" id="PTHR43547:SF2">
    <property type="entry name" value="HYBRID SIGNAL TRANSDUCTION HISTIDINE KINASE C"/>
    <property type="match status" value="1"/>
</dbReference>
<evidence type="ECO:0000259" key="6">
    <source>
        <dbReference type="PROSITE" id="PS50110"/>
    </source>
</evidence>
<gene>
    <name evidence="7" type="ORF">GTP77_18315</name>
</gene>
<protein>
    <recommendedName>
        <fullName evidence="2">histidine kinase</fullName>
        <ecNumber evidence="2">2.7.13.3</ecNumber>
    </recommendedName>
</protein>
<dbReference type="Proteomes" id="UP000450676">
    <property type="component" value="Unassembled WGS sequence"/>
</dbReference>
<dbReference type="PROSITE" id="PS50109">
    <property type="entry name" value="HIS_KIN"/>
    <property type="match status" value="1"/>
</dbReference>
<dbReference type="InterPro" id="IPR001789">
    <property type="entry name" value="Sig_transdc_resp-reg_receiver"/>
</dbReference>
<comment type="caution">
    <text evidence="7">The sequence shown here is derived from an EMBL/GenBank/DDBJ whole genome shotgun (WGS) entry which is preliminary data.</text>
</comment>
<accession>A0A7X4KMH7</accession>
<keyword evidence="8" id="KW-1185">Reference proteome</keyword>
<feature type="modified residue" description="4-aspartylphosphate" evidence="4">
    <location>
        <position position="62"/>
    </location>
</feature>
<dbReference type="RefSeq" id="WP_161073583.1">
    <property type="nucleotide sequence ID" value="NZ_CP086370.1"/>
</dbReference>
<dbReference type="AlphaFoldDB" id="A0A7X4KMH7"/>
<dbReference type="PANTHER" id="PTHR43547">
    <property type="entry name" value="TWO-COMPONENT HISTIDINE KINASE"/>
    <property type="match status" value="1"/>
</dbReference>
<dbReference type="InterPro" id="IPR011006">
    <property type="entry name" value="CheY-like_superfamily"/>
</dbReference>
<evidence type="ECO:0000256" key="1">
    <source>
        <dbReference type="ARBA" id="ARBA00000085"/>
    </source>
</evidence>
<dbReference type="InterPro" id="IPR036890">
    <property type="entry name" value="HATPase_C_sf"/>
</dbReference>
<sequence>MMMQRADQNSSGEILVVEDTPASLKLLSELLGNAGYLVRQAPDGELALWSAQARPPELILLDIRMPGIDGFEVCRRLKADPALSDIPVIFLSAQYDTDDKVRGFQAGAVDFIAKPYQSEEVLARTRAHIHLARAQQALAASNAQLTRTLEELGTARAEIVRSERLAALGALVAGVAHELNTPIGNSVLAASALQDRSSAFFGSMEHGVKRSELERFGADTEHATTLLLRNLHKAADLIECFKQVAVDQTSSQRRSFELATLVDGMAKTLAPSLRAAGAELRVESAGGLAMDSYPGALCQVLTQLTSNALLHAFAQPDSASRPASGAITIRMAADGGAVRLEFEDNGAGFPAGGLARAFEPFNSARMGRSSGLGLHIVHNLVTNVLGGAIELASAPGRTRFAMRLPLHAPALGRASNLW</sequence>
<dbReference type="Gene3D" id="3.30.565.10">
    <property type="entry name" value="Histidine kinase-like ATPase, C-terminal domain"/>
    <property type="match status" value="1"/>
</dbReference>
<evidence type="ECO:0000259" key="5">
    <source>
        <dbReference type="PROSITE" id="PS50109"/>
    </source>
</evidence>
<dbReference type="PRINTS" id="PR00344">
    <property type="entry name" value="BCTRLSENSOR"/>
</dbReference>